<proteinExistence type="predicted"/>
<keyword evidence="4" id="KW-1185">Reference proteome</keyword>
<feature type="transmembrane region" description="Helical" evidence="2">
    <location>
        <begin position="220"/>
        <end position="247"/>
    </location>
</feature>
<dbReference type="AlphaFoldDB" id="A0A6I6AAN1"/>
<feature type="transmembrane region" description="Helical" evidence="2">
    <location>
        <begin position="188"/>
        <end position="208"/>
    </location>
</feature>
<feature type="region of interest" description="Disordered" evidence="1">
    <location>
        <begin position="542"/>
        <end position="563"/>
    </location>
</feature>
<keyword evidence="2" id="KW-1133">Transmembrane helix</keyword>
<keyword evidence="2" id="KW-0472">Membrane</keyword>
<keyword evidence="2" id="KW-0812">Transmembrane</keyword>
<feature type="transmembrane region" description="Helical" evidence="2">
    <location>
        <begin position="408"/>
        <end position="428"/>
    </location>
</feature>
<dbReference type="KEGG" id="gim:F1728_05180"/>
<feature type="compositionally biased region" description="Low complexity" evidence="1">
    <location>
        <begin position="463"/>
        <end position="474"/>
    </location>
</feature>
<evidence type="ECO:0000256" key="1">
    <source>
        <dbReference type="SAM" id="MobiDB-lite"/>
    </source>
</evidence>
<evidence type="ECO:0000313" key="4">
    <source>
        <dbReference type="Proteomes" id="UP000427281"/>
    </source>
</evidence>
<feature type="region of interest" description="Disordered" evidence="1">
    <location>
        <begin position="442"/>
        <end position="484"/>
    </location>
</feature>
<dbReference type="Proteomes" id="UP000427281">
    <property type="component" value="Chromosome"/>
</dbReference>
<feature type="transmembrane region" description="Helical" evidence="2">
    <location>
        <begin position="259"/>
        <end position="284"/>
    </location>
</feature>
<dbReference type="RefSeq" id="WP_155363214.1">
    <property type="nucleotide sequence ID" value="NZ_CP043930.1"/>
</dbReference>
<organism evidence="3 4">
    <name type="scientific">Gimesia benthica</name>
    <dbReference type="NCBI Taxonomy" id="2608982"/>
    <lineage>
        <taxon>Bacteria</taxon>
        <taxon>Pseudomonadati</taxon>
        <taxon>Planctomycetota</taxon>
        <taxon>Planctomycetia</taxon>
        <taxon>Planctomycetales</taxon>
        <taxon>Planctomycetaceae</taxon>
        <taxon>Gimesia</taxon>
    </lineage>
</organism>
<gene>
    <name evidence="3" type="ORF">F1728_05180</name>
</gene>
<accession>A0A6I6AAN1</accession>
<evidence type="ECO:0000256" key="2">
    <source>
        <dbReference type="SAM" id="Phobius"/>
    </source>
</evidence>
<evidence type="ECO:0000313" key="3">
    <source>
        <dbReference type="EMBL" id="QGQ22121.1"/>
    </source>
</evidence>
<protein>
    <submittedName>
        <fullName evidence="3">Uncharacterized protein</fullName>
    </submittedName>
</protein>
<name>A0A6I6AAN1_9PLAN</name>
<reference evidence="3 4" key="1">
    <citation type="submission" date="2019-09" db="EMBL/GenBank/DDBJ databases">
        <title>Gimesia benthica sp. nov., a novel bacterium isolated from deep-sea water of the Northwest Indian Ocean.</title>
        <authorList>
            <person name="Dai X."/>
        </authorList>
    </citation>
    <scope>NUCLEOTIDE SEQUENCE [LARGE SCALE GENOMIC DNA]</scope>
    <source>
        <strain evidence="3 4">E7</strain>
    </source>
</reference>
<sequence>MRETLRRVVAAFCLYAGIALCLTPDRHLLEVEPVNWQQKVGAEQQHSENVKGIMEPYVGHEMLKDVDLASETRGTIAEYIAQETEGRLITVSGADWEGLWNDIAATVTDQAPSEDWAATRGLDYRADAVYLPTTAPLLQQLTRQWPEDSLLAYVRITPEKSGIPPRYLSVYQASPMDLREGAPTHLVYPYRTFGAMLLLAGFLFYILLPHAPPHESGVFYLAQAVGWLPDLLAALGSGCFFAMPFLITADATGGPFDPGWWPLTVVMWFIGAIFASIFIITTWYQTRHLTWDDSGISITTWGFSRRDMRRDELELIDVYVQQMPRWLRVLAWIVSIFNWRATSSAILLEQTDPGFSILLTNGTRFSFTGDGMWGGSSFLAWSDSQGVPVNPGVRPLLESHADYSPSRAGRVVSIIFAVLILIGAGWPLTKFAMASLPQPQPEFRAGSFSEQSDLAPPSPAPQQPAAGQQPVEQPMTEKLPEIPVTPEMLAREREIMKEIGAIRNELKVLQKEIGTISNPNAVAIEKTQQTMKRLAELQKEFEAVRSGKTPVEQSPEPKSPQEN</sequence>
<dbReference type="EMBL" id="CP043930">
    <property type="protein sequence ID" value="QGQ22121.1"/>
    <property type="molecule type" value="Genomic_DNA"/>
</dbReference>